<accession>A0A9P9GDA3</accession>
<organism evidence="2 3">
    <name type="scientific">Fusarium redolens</name>
    <dbReference type="NCBI Taxonomy" id="48865"/>
    <lineage>
        <taxon>Eukaryota</taxon>
        <taxon>Fungi</taxon>
        <taxon>Dikarya</taxon>
        <taxon>Ascomycota</taxon>
        <taxon>Pezizomycotina</taxon>
        <taxon>Sordariomycetes</taxon>
        <taxon>Hypocreomycetidae</taxon>
        <taxon>Hypocreales</taxon>
        <taxon>Nectriaceae</taxon>
        <taxon>Fusarium</taxon>
        <taxon>Fusarium redolens species complex</taxon>
    </lineage>
</organism>
<dbReference type="EMBL" id="JAGMUX010000016">
    <property type="protein sequence ID" value="KAH7236896.1"/>
    <property type="molecule type" value="Genomic_DNA"/>
</dbReference>
<evidence type="ECO:0000313" key="3">
    <source>
        <dbReference type="Proteomes" id="UP000720189"/>
    </source>
</evidence>
<keyword evidence="3" id="KW-1185">Reference proteome</keyword>
<dbReference type="RefSeq" id="XP_046045026.1">
    <property type="nucleotide sequence ID" value="XM_046184841.1"/>
</dbReference>
<reference evidence="2" key="1">
    <citation type="journal article" date="2021" name="Nat. Commun.">
        <title>Genetic determinants of endophytism in the Arabidopsis root mycobiome.</title>
        <authorList>
            <person name="Mesny F."/>
            <person name="Miyauchi S."/>
            <person name="Thiergart T."/>
            <person name="Pickel B."/>
            <person name="Atanasova L."/>
            <person name="Karlsson M."/>
            <person name="Huettel B."/>
            <person name="Barry K.W."/>
            <person name="Haridas S."/>
            <person name="Chen C."/>
            <person name="Bauer D."/>
            <person name="Andreopoulos W."/>
            <person name="Pangilinan J."/>
            <person name="LaButti K."/>
            <person name="Riley R."/>
            <person name="Lipzen A."/>
            <person name="Clum A."/>
            <person name="Drula E."/>
            <person name="Henrissat B."/>
            <person name="Kohler A."/>
            <person name="Grigoriev I.V."/>
            <person name="Martin F.M."/>
            <person name="Hacquard S."/>
        </authorList>
    </citation>
    <scope>NUCLEOTIDE SEQUENCE</scope>
    <source>
        <strain evidence="2">MPI-CAGE-AT-0023</strain>
    </source>
</reference>
<dbReference type="AlphaFoldDB" id="A0A9P9GDA3"/>
<comment type="caution">
    <text evidence="2">The sequence shown here is derived from an EMBL/GenBank/DDBJ whole genome shotgun (WGS) entry which is preliminary data.</text>
</comment>
<protein>
    <submittedName>
        <fullName evidence="2">Uncharacterized protein</fullName>
    </submittedName>
</protein>
<gene>
    <name evidence="2" type="ORF">BKA55DRAFT_132194</name>
</gene>
<dbReference type="OrthoDB" id="433924at2759"/>
<proteinExistence type="predicted"/>
<feature type="compositionally biased region" description="Polar residues" evidence="1">
    <location>
        <begin position="1"/>
        <end position="14"/>
    </location>
</feature>
<feature type="compositionally biased region" description="Basic and acidic residues" evidence="1">
    <location>
        <begin position="58"/>
        <end position="80"/>
    </location>
</feature>
<sequence length="166" mass="18260">MESVSNVPENSSRPENIPASSRPIYQPSNSQAGSSSRESESDRLINQLAATLGYSPVNERRSRSGSAPERHQSSGSREHSLMPSARRGATPSPPPAQCDNQAWRLVGGQPATGRLLIHAATREIERRRELQPNPTYISGEWFPVEKLLGWKMYDGDCGDQSEMGGW</sequence>
<dbReference type="GeneID" id="70214795"/>
<dbReference type="Proteomes" id="UP000720189">
    <property type="component" value="Unassembled WGS sequence"/>
</dbReference>
<feature type="region of interest" description="Disordered" evidence="1">
    <location>
        <begin position="1"/>
        <end position="101"/>
    </location>
</feature>
<name>A0A9P9GDA3_FUSRE</name>
<evidence type="ECO:0000256" key="1">
    <source>
        <dbReference type="SAM" id="MobiDB-lite"/>
    </source>
</evidence>
<evidence type="ECO:0000313" key="2">
    <source>
        <dbReference type="EMBL" id="KAH7236896.1"/>
    </source>
</evidence>